<evidence type="ECO:0008006" key="4">
    <source>
        <dbReference type="Google" id="ProtNLM"/>
    </source>
</evidence>
<dbReference type="Proteomes" id="UP000653076">
    <property type="component" value="Unassembled WGS sequence"/>
</dbReference>
<keyword evidence="1" id="KW-0812">Transmembrane</keyword>
<evidence type="ECO:0000313" key="2">
    <source>
        <dbReference type="EMBL" id="GIJ27296.1"/>
    </source>
</evidence>
<accession>A0ABQ4JAV2</accession>
<dbReference type="SUPFAM" id="SSF54427">
    <property type="entry name" value="NTF2-like"/>
    <property type="match status" value="1"/>
</dbReference>
<keyword evidence="3" id="KW-1185">Reference proteome</keyword>
<gene>
    <name evidence="2" type="ORF">Vqi01_24580</name>
</gene>
<sequence>MSAGTQESEQGKRTVVLAVVGVVVFLVLAGAGTAVYLTARSGGVAKQVVDDYYRALEEQRFDDAYGMLCADVRSSQPWETFESTVAARPPTTHEMTGELRVNGMPWETTGTVGVSVTYADGTSQARMVSLVRQGGDWLICGSPV</sequence>
<name>A0ABQ4JAV2_9ACTN</name>
<feature type="transmembrane region" description="Helical" evidence="1">
    <location>
        <begin position="15"/>
        <end position="37"/>
    </location>
</feature>
<keyword evidence="1" id="KW-1133">Transmembrane helix</keyword>
<dbReference type="InterPro" id="IPR032710">
    <property type="entry name" value="NTF2-like_dom_sf"/>
</dbReference>
<dbReference type="EMBL" id="BOPC01000031">
    <property type="protein sequence ID" value="GIJ27296.1"/>
    <property type="molecule type" value="Genomic_DNA"/>
</dbReference>
<keyword evidence="1" id="KW-0472">Membrane</keyword>
<evidence type="ECO:0000313" key="3">
    <source>
        <dbReference type="Proteomes" id="UP000653076"/>
    </source>
</evidence>
<evidence type="ECO:0000256" key="1">
    <source>
        <dbReference type="SAM" id="Phobius"/>
    </source>
</evidence>
<reference evidence="2 3" key="1">
    <citation type="submission" date="2021-01" db="EMBL/GenBank/DDBJ databases">
        <title>Whole genome shotgun sequence of Verrucosispora qiuiae NBRC 106684.</title>
        <authorList>
            <person name="Komaki H."/>
            <person name="Tamura T."/>
        </authorList>
    </citation>
    <scope>NUCLEOTIDE SEQUENCE [LARGE SCALE GENOMIC DNA]</scope>
    <source>
        <strain evidence="2 3">NBRC 106684</strain>
    </source>
</reference>
<organism evidence="2 3">
    <name type="scientific">Micromonospora qiuiae</name>
    <dbReference type="NCBI Taxonomy" id="502268"/>
    <lineage>
        <taxon>Bacteria</taxon>
        <taxon>Bacillati</taxon>
        <taxon>Actinomycetota</taxon>
        <taxon>Actinomycetes</taxon>
        <taxon>Micromonosporales</taxon>
        <taxon>Micromonosporaceae</taxon>
        <taxon>Micromonospora</taxon>
    </lineage>
</organism>
<protein>
    <recommendedName>
        <fullName evidence="4">DUF4878 domain-containing protein</fullName>
    </recommendedName>
</protein>
<dbReference type="RefSeq" id="WP_204034874.1">
    <property type="nucleotide sequence ID" value="NZ_BOPC01000031.1"/>
</dbReference>
<comment type="caution">
    <text evidence="2">The sequence shown here is derived from an EMBL/GenBank/DDBJ whole genome shotgun (WGS) entry which is preliminary data.</text>
</comment>
<proteinExistence type="predicted"/>